<dbReference type="AlphaFoldDB" id="A0A0F9M052"/>
<evidence type="ECO:0000313" key="1">
    <source>
        <dbReference type="EMBL" id="KKN00745.1"/>
    </source>
</evidence>
<sequence>MGSPNIYNSDDLIPFLERIKKAYGVPLAVVSD</sequence>
<comment type="caution">
    <text evidence="1">The sequence shown here is derived from an EMBL/GenBank/DDBJ whole genome shotgun (WGS) entry which is preliminary data.</text>
</comment>
<accession>A0A0F9M052</accession>
<reference evidence="1" key="1">
    <citation type="journal article" date="2015" name="Nature">
        <title>Complex archaea that bridge the gap between prokaryotes and eukaryotes.</title>
        <authorList>
            <person name="Spang A."/>
            <person name="Saw J.H."/>
            <person name="Jorgensen S.L."/>
            <person name="Zaremba-Niedzwiedzka K."/>
            <person name="Martijn J."/>
            <person name="Lind A.E."/>
            <person name="van Eijk R."/>
            <person name="Schleper C."/>
            <person name="Guy L."/>
            <person name="Ettema T.J."/>
        </authorList>
    </citation>
    <scope>NUCLEOTIDE SEQUENCE</scope>
</reference>
<organism evidence="1">
    <name type="scientific">marine sediment metagenome</name>
    <dbReference type="NCBI Taxonomy" id="412755"/>
    <lineage>
        <taxon>unclassified sequences</taxon>
        <taxon>metagenomes</taxon>
        <taxon>ecological metagenomes</taxon>
    </lineage>
</organism>
<proteinExistence type="predicted"/>
<feature type="non-terminal residue" evidence="1">
    <location>
        <position position="32"/>
    </location>
</feature>
<protein>
    <submittedName>
        <fullName evidence="1">Uncharacterized protein</fullName>
    </submittedName>
</protein>
<gene>
    <name evidence="1" type="ORF">LCGC14_1134680</name>
</gene>
<dbReference type="EMBL" id="LAZR01005339">
    <property type="protein sequence ID" value="KKN00745.1"/>
    <property type="molecule type" value="Genomic_DNA"/>
</dbReference>
<name>A0A0F9M052_9ZZZZ</name>